<geneLocation type="plasmid" evidence="1">
    <name>p138R</name>
</geneLocation>
<proteinExistence type="predicted"/>
<organism evidence="1">
    <name type="scientific">Achromobacter ruhlandii</name>
    <dbReference type="NCBI Taxonomy" id="72557"/>
    <lineage>
        <taxon>Bacteria</taxon>
        <taxon>Pseudomonadati</taxon>
        <taxon>Pseudomonadota</taxon>
        <taxon>Betaproteobacteria</taxon>
        <taxon>Burkholderiales</taxon>
        <taxon>Alcaligenaceae</taxon>
        <taxon>Achromobacter</taxon>
    </lineage>
</organism>
<keyword evidence="1" id="KW-0614">Plasmid</keyword>
<dbReference type="AlphaFoldDB" id="A0A482F5I7"/>
<protein>
    <submittedName>
        <fullName evidence="1">Uncharacterized protein</fullName>
    </submittedName>
</protein>
<sequence length="40" mass="4434">MVISDNARNARTYLPDELRENGMPTGLDVVLGLILQDGFE</sequence>
<accession>A0A482F5I7</accession>
<evidence type="ECO:0000313" key="1">
    <source>
        <dbReference type="EMBL" id="QBN23035.1"/>
    </source>
</evidence>
<reference evidence="1" key="1">
    <citation type="submission" date="2019-01" db="EMBL/GenBank/DDBJ databases">
        <title>Full characterization of plasmids from Achromobacter ruhlandii isolates recovered from a single patient with cystic fibrosis.</title>
        <authorList>
            <person name="Steffanowski C.G."/>
            <person name="Papalia M.A."/>
            <person name="Vaughn C.S."/>
            <person name="Maria Soledad R."/>
            <person name="Marcela R."/>
        </authorList>
    </citation>
    <scope>NUCLEOTIDE SEQUENCE</scope>
    <source>
        <strain evidence="1">138R</strain>
        <plasmid evidence="1">p138R</plasmid>
    </source>
</reference>
<name>A0A482F5I7_9BURK</name>
<dbReference type="EMBL" id="MK423762">
    <property type="protein sequence ID" value="QBN23035.1"/>
    <property type="molecule type" value="Genomic_DNA"/>
</dbReference>